<accession>A0ABQ6JLA7</accession>
<dbReference type="InterPro" id="IPR016181">
    <property type="entry name" value="Acyl_CoA_acyltransferase"/>
</dbReference>
<sequence length="325" mass="33178">MGDAAVSLWVVDGNGRAQAFYRRHGFAQDPEHLKRHDETGALEPALRAPGRGRARVAGTSRLGHETAWSLVPAASRGQGVHVLLGARSRHAPAQAVLVALLSAVVAATAAAGPALARASEESVQHRVLVAATQADRGVAVNVQAERPPAPTSLAARLRPATSGRPWVAPVGGATADGLVRGRTDVLVPVVARDGVCEHLVVTAGRCTQGAGEAVVSRSTAQALGLEVGARLDVADAGTGDDTGSVLRGVRVVGLSDPVDASSAYWFDRPQRADAPAGERCAGRRPSTSAGGPCAPAPGARSPPPSTCRSTRRPCGSRTSRRPGPG</sequence>
<dbReference type="Proteomes" id="UP001157017">
    <property type="component" value="Unassembled WGS sequence"/>
</dbReference>
<evidence type="ECO:0000313" key="2">
    <source>
        <dbReference type="EMBL" id="GMA88664.1"/>
    </source>
</evidence>
<dbReference type="Gene3D" id="3.40.630.30">
    <property type="match status" value="1"/>
</dbReference>
<keyword evidence="3" id="KW-1185">Reference proteome</keyword>
<evidence type="ECO:0000256" key="1">
    <source>
        <dbReference type="SAM" id="MobiDB-lite"/>
    </source>
</evidence>
<name>A0ABQ6JLA7_9ACTN</name>
<protein>
    <recommendedName>
        <fullName evidence="4">N-acetyltransferase domain-containing protein</fullName>
    </recommendedName>
</protein>
<organism evidence="2 3">
    <name type="scientific">Angustibacter aerolatus</name>
    <dbReference type="NCBI Taxonomy" id="1162965"/>
    <lineage>
        <taxon>Bacteria</taxon>
        <taxon>Bacillati</taxon>
        <taxon>Actinomycetota</taxon>
        <taxon>Actinomycetes</taxon>
        <taxon>Kineosporiales</taxon>
        <taxon>Kineosporiaceae</taxon>
    </lineage>
</organism>
<feature type="compositionally biased region" description="Low complexity" evidence="1">
    <location>
        <begin position="285"/>
        <end position="299"/>
    </location>
</feature>
<comment type="caution">
    <text evidence="2">The sequence shown here is derived from an EMBL/GenBank/DDBJ whole genome shotgun (WGS) entry which is preliminary data.</text>
</comment>
<evidence type="ECO:0008006" key="4">
    <source>
        <dbReference type="Google" id="ProtNLM"/>
    </source>
</evidence>
<gene>
    <name evidence="2" type="ORF">GCM10025868_39140</name>
</gene>
<evidence type="ECO:0000313" key="3">
    <source>
        <dbReference type="Proteomes" id="UP001157017"/>
    </source>
</evidence>
<proteinExistence type="predicted"/>
<dbReference type="EMBL" id="BSUZ01000001">
    <property type="protein sequence ID" value="GMA88664.1"/>
    <property type="molecule type" value="Genomic_DNA"/>
</dbReference>
<reference evidence="3" key="1">
    <citation type="journal article" date="2019" name="Int. J. Syst. Evol. Microbiol.">
        <title>The Global Catalogue of Microorganisms (GCM) 10K type strain sequencing project: providing services to taxonomists for standard genome sequencing and annotation.</title>
        <authorList>
            <consortium name="The Broad Institute Genomics Platform"/>
            <consortium name="The Broad Institute Genome Sequencing Center for Infectious Disease"/>
            <person name="Wu L."/>
            <person name="Ma J."/>
        </authorList>
    </citation>
    <scope>NUCLEOTIDE SEQUENCE [LARGE SCALE GENOMIC DNA]</scope>
    <source>
        <strain evidence="3">NBRC 108730</strain>
    </source>
</reference>
<dbReference type="SUPFAM" id="SSF55729">
    <property type="entry name" value="Acyl-CoA N-acyltransferases (Nat)"/>
    <property type="match status" value="1"/>
</dbReference>
<feature type="region of interest" description="Disordered" evidence="1">
    <location>
        <begin position="272"/>
        <end position="325"/>
    </location>
</feature>